<dbReference type="InterPro" id="IPR027417">
    <property type="entry name" value="P-loop_NTPase"/>
</dbReference>
<dbReference type="RefSeq" id="WP_342707253.1">
    <property type="nucleotide sequence ID" value="NZ_FOGL01000004.1"/>
</dbReference>
<dbReference type="FunFam" id="3.40.50.300:FF:000127">
    <property type="entry name" value="Ribose import ATP-binding protein RbsA"/>
    <property type="match status" value="1"/>
</dbReference>
<keyword evidence="4 10" id="KW-0762">Sugar transport</keyword>
<dbReference type="AlphaFoldDB" id="A0A1H9P0L0"/>
<dbReference type="PANTHER" id="PTHR43790">
    <property type="entry name" value="CARBOHYDRATE TRANSPORT ATP-BINDING PROTEIN MG119-RELATED"/>
    <property type="match status" value="1"/>
</dbReference>
<dbReference type="SMART" id="SM00382">
    <property type="entry name" value="AAA"/>
    <property type="match status" value="2"/>
</dbReference>
<evidence type="ECO:0000256" key="4">
    <source>
        <dbReference type="ARBA" id="ARBA00022597"/>
    </source>
</evidence>
<dbReference type="Proteomes" id="UP000199687">
    <property type="component" value="Unassembled WGS sequence"/>
</dbReference>
<gene>
    <name evidence="12" type="ORF">SAMN04487944_10451</name>
</gene>
<dbReference type="InterPro" id="IPR003593">
    <property type="entry name" value="AAA+_ATPase"/>
</dbReference>
<dbReference type="Pfam" id="PF00005">
    <property type="entry name" value="ABC_tran"/>
    <property type="match status" value="2"/>
</dbReference>
<sequence length="503" mass="55879">MMTMALEMKDITIDFPGVRALDQASFQMDAGDVHALIGANGAGKSTLMKVLSGAYTHYTGTILIDGKEVSIRSPKDAKDYGIQIVYQEVDTALIPYLTVGENIMLNHLVSDMGKKQWVNYQEIHHNASKVLEELQISVSSRQLVSSLTLAEKQMVLIARAISSKCRFLILDEPTAPLSKSETDQLFRIVRQLQADHVGIIFISHRLQELFEICDNITVMRNGRFISEESIKSVTVNDIVEKMLGKKMDEQFPRMEKTIGEPVFEVAYLKDTDKVNDVSFTVHSGEVIGLAGLVGAGKTEICKALFGAAEKVEGSIKLNGKIIRPKTPNHAVRQGLAFVPEERRKEGILVEEDVKTNITSANLNQFTRYFSFLNFSKEKKVAAQMVDQLDVKTPTIETKLQNLSGGNQQKVAIGKWLVTDADVYIFDEPTKGVDVGSKKDIFTLILELAKRGKAVIYASGELSEIIGITDRAYVIFDGQVVKEVKTKEVTEEDLLYYSTGGRDE</sequence>
<dbReference type="GO" id="GO:0005524">
    <property type="term" value="F:ATP binding"/>
    <property type="evidence" value="ECO:0007669"/>
    <property type="project" value="UniProtKB-UniRule"/>
</dbReference>
<comment type="function">
    <text evidence="10">Part of an ABC transporter complex involved in carbohydrate import. Could be involved in ribose, galactose and/or methyl galactoside import. Responsible for energy coupling to the transport system.</text>
</comment>
<protein>
    <recommendedName>
        <fullName evidence="10">Ribose/galactose/methyl galactoside import ATP-binding protein</fullName>
        <ecNumber evidence="10">7.5.2.11</ecNumber>
    </recommendedName>
</protein>
<organism evidence="12 13">
    <name type="scientific">Gracilibacillus ureilyticus</name>
    <dbReference type="NCBI Taxonomy" id="531814"/>
    <lineage>
        <taxon>Bacteria</taxon>
        <taxon>Bacillati</taxon>
        <taxon>Bacillota</taxon>
        <taxon>Bacilli</taxon>
        <taxon>Bacillales</taxon>
        <taxon>Bacillaceae</taxon>
        <taxon>Gracilibacillus</taxon>
    </lineage>
</organism>
<dbReference type="InterPro" id="IPR003439">
    <property type="entry name" value="ABC_transporter-like_ATP-bd"/>
</dbReference>
<keyword evidence="7 10" id="KW-0067">ATP-binding</keyword>
<feature type="domain" description="ABC transporter" evidence="11">
    <location>
        <begin position="6"/>
        <end position="246"/>
    </location>
</feature>
<dbReference type="InterPro" id="IPR050107">
    <property type="entry name" value="ABC_carbohydrate_import_ATPase"/>
</dbReference>
<evidence type="ECO:0000256" key="1">
    <source>
        <dbReference type="ARBA" id="ARBA00004202"/>
    </source>
</evidence>
<dbReference type="EMBL" id="FOGL01000004">
    <property type="protein sequence ID" value="SER41814.1"/>
    <property type="molecule type" value="Genomic_DNA"/>
</dbReference>
<name>A0A1H9P0L0_9BACI</name>
<dbReference type="EC" id="7.5.2.11" evidence="10"/>
<evidence type="ECO:0000256" key="2">
    <source>
        <dbReference type="ARBA" id="ARBA00022448"/>
    </source>
</evidence>
<evidence type="ECO:0000259" key="11">
    <source>
        <dbReference type="PROSITE" id="PS50893"/>
    </source>
</evidence>
<keyword evidence="3 10" id="KW-1003">Cell membrane</keyword>
<dbReference type="PROSITE" id="PS50893">
    <property type="entry name" value="ABC_TRANSPORTER_2"/>
    <property type="match status" value="2"/>
</dbReference>
<evidence type="ECO:0000256" key="3">
    <source>
        <dbReference type="ARBA" id="ARBA00022475"/>
    </source>
</evidence>
<dbReference type="GO" id="GO:0005886">
    <property type="term" value="C:plasma membrane"/>
    <property type="evidence" value="ECO:0007669"/>
    <property type="project" value="UniProtKB-SubCell"/>
</dbReference>
<dbReference type="Gene3D" id="3.40.50.300">
    <property type="entry name" value="P-loop containing nucleotide triphosphate hydrolases"/>
    <property type="match status" value="2"/>
</dbReference>
<keyword evidence="8 10" id="KW-1278">Translocase</keyword>
<dbReference type="GO" id="GO:0016887">
    <property type="term" value="F:ATP hydrolysis activity"/>
    <property type="evidence" value="ECO:0007669"/>
    <property type="project" value="InterPro"/>
</dbReference>
<accession>A0A1H9P0L0</accession>
<feature type="domain" description="ABC transporter" evidence="11">
    <location>
        <begin position="257"/>
        <end position="501"/>
    </location>
</feature>
<evidence type="ECO:0000256" key="7">
    <source>
        <dbReference type="ARBA" id="ARBA00022840"/>
    </source>
</evidence>
<keyword evidence="9 10" id="KW-0472">Membrane</keyword>
<dbReference type="SUPFAM" id="SSF52540">
    <property type="entry name" value="P-loop containing nucleoside triphosphate hydrolases"/>
    <property type="match status" value="2"/>
</dbReference>
<evidence type="ECO:0000256" key="5">
    <source>
        <dbReference type="ARBA" id="ARBA00022737"/>
    </source>
</evidence>
<keyword evidence="2 10" id="KW-0813">Transport</keyword>
<dbReference type="PANTHER" id="PTHR43790:SF7">
    <property type="entry name" value="GALACTOSE_METHYL GALACTOSIDE IMPORT ATP-BINDING PROTEIN MGLA"/>
    <property type="match status" value="1"/>
</dbReference>
<dbReference type="PROSITE" id="PS00211">
    <property type="entry name" value="ABC_TRANSPORTER_1"/>
    <property type="match status" value="1"/>
</dbReference>
<evidence type="ECO:0000256" key="6">
    <source>
        <dbReference type="ARBA" id="ARBA00022741"/>
    </source>
</evidence>
<dbReference type="InterPro" id="IPR017871">
    <property type="entry name" value="ABC_transporter-like_CS"/>
</dbReference>
<keyword evidence="6 10" id="KW-0547">Nucleotide-binding</keyword>
<evidence type="ECO:0000313" key="13">
    <source>
        <dbReference type="Proteomes" id="UP000199687"/>
    </source>
</evidence>
<dbReference type="CDD" id="cd03215">
    <property type="entry name" value="ABC_Carb_Monos_II"/>
    <property type="match status" value="1"/>
</dbReference>
<comment type="similarity">
    <text evidence="10">Belongs to the ABC transporter superfamily.</text>
</comment>
<dbReference type="STRING" id="531814.SAMN04487944_10451"/>
<evidence type="ECO:0000256" key="9">
    <source>
        <dbReference type="ARBA" id="ARBA00023136"/>
    </source>
</evidence>
<comment type="catalytic activity">
    <reaction evidence="10">
        <text>D-galactose(out) + ATP + H2O = D-galactose(in) + ADP + phosphate + H(+)</text>
        <dbReference type="Rhea" id="RHEA:60156"/>
        <dbReference type="ChEBI" id="CHEBI:4139"/>
        <dbReference type="ChEBI" id="CHEBI:15377"/>
        <dbReference type="ChEBI" id="CHEBI:15378"/>
        <dbReference type="ChEBI" id="CHEBI:30616"/>
        <dbReference type="ChEBI" id="CHEBI:43474"/>
        <dbReference type="ChEBI" id="CHEBI:456216"/>
        <dbReference type="EC" id="7.5.2.11"/>
    </reaction>
</comment>
<reference evidence="12 13" key="1">
    <citation type="submission" date="2016-10" db="EMBL/GenBank/DDBJ databases">
        <authorList>
            <person name="de Groot N.N."/>
        </authorList>
    </citation>
    <scope>NUCLEOTIDE SEQUENCE [LARGE SCALE GENOMIC DNA]</scope>
    <source>
        <strain evidence="12 13">CGMCC 1.7727</strain>
    </source>
</reference>
<keyword evidence="13" id="KW-1185">Reference proteome</keyword>
<evidence type="ECO:0000256" key="10">
    <source>
        <dbReference type="RuleBase" id="RU367029"/>
    </source>
</evidence>
<comment type="subcellular location">
    <subcellularLocation>
        <location evidence="1 10">Cell membrane</location>
        <topology evidence="1 10">Peripheral membrane protein</topology>
    </subcellularLocation>
</comment>
<evidence type="ECO:0000313" key="12">
    <source>
        <dbReference type="EMBL" id="SER41814.1"/>
    </source>
</evidence>
<keyword evidence="5" id="KW-0677">Repeat</keyword>
<evidence type="ECO:0000256" key="8">
    <source>
        <dbReference type="ARBA" id="ARBA00022967"/>
    </source>
</evidence>
<dbReference type="GO" id="GO:0043211">
    <property type="term" value="F:ABC-type carbohydrate transporter activity"/>
    <property type="evidence" value="ECO:0007669"/>
    <property type="project" value="UniProtKB-UniRule"/>
</dbReference>
<dbReference type="CDD" id="cd03216">
    <property type="entry name" value="ABC_Carb_Monos_I"/>
    <property type="match status" value="1"/>
</dbReference>
<proteinExistence type="inferred from homology"/>